<gene>
    <name evidence="1" type="ORF">OIN59_16980</name>
</gene>
<keyword evidence="2" id="KW-1185">Reference proteome</keyword>
<protein>
    <submittedName>
        <fullName evidence="1">Uncharacterized protein</fullName>
    </submittedName>
</protein>
<evidence type="ECO:0000313" key="1">
    <source>
        <dbReference type="EMBL" id="MDD2179134.1"/>
    </source>
</evidence>
<reference evidence="1" key="1">
    <citation type="submission" date="2022-10" db="EMBL/GenBank/DDBJ databases">
        <title>Description of microaerobic benzene degrading bacteria.</title>
        <authorList>
            <person name="Bedics A."/>
            <person name="Tancsics A."/>
            <person name="Banerjee S."/>
        </authorList>
    </citation>
    <scope>NUCLEOTIDE SEQUENCE</scope>
    <source>
        <strain evidence="1">D2M1</strain>
    </source>
</reference>
<name>A0ABT5RZK3_9BURK</name>
<comment type="caution">
    <text evidence="1">The sequence shown here is derived from an EMBL/GenBank/DDBJ whole genome shotgun (WGS) entry which is preliminary data.</text>
</comment>
<dbReference type="RefSeq" id="WP_274112248.1">
    <property type="nucleotide sequence ID" value="NZ_JAPCKI010000010.1"/>
</dbReference>
<proteinExistence type="predicted"/>
<dbReference type="Proteomes" id="UP001148932">
    <property type="component" value="Unassembled WGS sequence"/>
</dbReference>
<evidence type="ECO:0000313" key="2">
    <source>
        <dbReference type="Proteomes" id="UP001148932"/>
    </source>
</evidence>
<accession>A0ABT5RZK3</accession>
<dbReference type="EMBL" id="JAPCKI010000010">
    <property type="protein sequence ID" value="MDD2179134.1"/>
    <property type="molecule type" value="Genomic_DNA"/>
</dbReference>
<sequence length="85" mass="9476">MDIGWFPSIKALALRRRVATGGPGFAYSVIDPSARTTQFMGLGWGAQRLGRILEQKKAQTHATGSQKVPIKRWVQQLAKAHVFER</sequence>
<organism evidence="1 2">
    <name type="scientific">Acidovorax benzenivorans</name>
    <dbReference type="NCBI Taxonomy" id="2987520"/>
    <lineage>
        <taxon>Bacteria</taxon>
        <taxon>Pseudomonadati</taxon>
        <taxon>Pseudomonadota</taxon>
        <taxon>Betaproteobacteria</taxon>
        <taxon>Burkholderiales</taxon>
        <taxon>Comamonadaceae</taxon>
        <taxon>Acidovorax</taxon>
    </lineage>
</organism>